<evidence type="ECO:0000259" key="2">
    <source>
        <dbReference type="PROSITE" id="PS50011"/>
    </source>
</evidence>
<dbReference type="InterPro" id="IPR000719">
    <property type="entry name" value="Prot_kinase_dom"/>
</dbReference>
<accession>A0AAV2PIN5</accession>
<keyword evidence="4" id="KW-1185">Reference proteome</keyword>
<evidence type="ECO:0000256" key="1">
    <source>
        <dbReference type="SAM" id="MobiDB-lite"/>
    </source>
</evidence>
<sequence length="334" mass="38643">MLGSDELEYVPWVGNGELPEESLSDHYDILNIISYGRMGKIYLAAERTTGAEVALKAVCRDMCRRRDVQKEYSYALGLQHPNLVMATARLFQTDLYLVFPVEYAPYGDLGALLVTRKLEDNLVRRLAEQVSCALMYMHSLGLVHGDITPENIFLFRPNISHIKIGDFGCTSREGSYVRRGFGVGSYTPPELTNGEPYYTFTAQDSWSVGILLLHCLTGSPPWVIANSTDPDYQNFKDWQRKKSTRVPRTFKRFTVRILRLLRRLLEPRTTSRYQVKEVFKYVEDDWIIKSRERSDSQVDTDAALAHCFTVQLQLQQRQHQPESDKRHGWRQRHK</sequence>
<proteinExistence type="predicted"/>
<dbReference type="Gene3D" id="1.10.510.10">
    <property type="entry name" value="Transferase(Phosphotransferase) domain 1"/>
    <property type="match status" value="1"/>
</dbReference>
<dbReference type="PANTHER" id="PTHR24359:SF1">
    <property type="entry name" value="INHIBITOR OF NUCLEAR FACTOR KAPPA-B KINASE EPSILON SUBUNIT HOMOLOG 1-RELATED"/>
    <property type="match status" value="1"/>
</dbReference>
<feature type="region of interest" description="Disordered" evidence="1">
    <location>
        <begin position="315"/>
        <end position="334"/>
    </location>
</feature>
<name>A0AAV2PIN5_MEGNR</name>
<dbReference type="InterPro" id="IPR008266">
    <property type="entry name" value="Tyr_kinase_AS"/>
</dbReference>
<comment type="caution">
    <text evidence="3">The sequence shown here is derived from an EMBL/GenBank/DDBJ whole genome shotgun (WGS) entry which is preliminary data.</text>
</comment>
<dbReference type="InterPro" id="IPR011009">
    <property type="entry name" value="Kinase-like_dom_sf"/>
</dbReference>
<dbReference type="GO" id="GO:0004674">
    <property type="term" value="F:protein serine/threonine kinase activity"/>
    <property type="evidence" value="ECO:0007669"/>
    <property type="project" value="TreeGrafter"/>
</dbReference>
<dbReference type="GO" id="GO:0005524">
    <property type="term" value="F:ATP binding"/>
    <property type="evidence" value="ECO:0007669"/>
    <property type="project" value="InterPro"/>
</dbReference>
<dbReference type="AlphaFoldDB" id="A0AAV2PIN5"/>
<dbReference type="PROSITE" id="PS50011">
    <property type="entry name" value="PROTEIN_KINASE_DOM"/>
    <property type="match status" value="1"/>
</dbReference>
<gene>
    <name evidence="3" type="ORF">MNOR_LOCUS301</name>
</gene>
<protein>
    <recommendedName>
        <fullName evidence="2">Protein kinase domain-containing protein</fullName>
    </recommendedName>
</protein>
<reference evidence="3 4" key="1">
    <citation type="submission" date="2024-05" db="EMBL/GenBank/DDBJ databases">
        <authorList>
            <person name="Wallberg A."/>
        </authorList>
    </citation>
    <scope>NUCLEOTIDE SEQUENCE [LARGE SCALE GENOMIC DNA]</scope>
</reference>
<dbReference type="PANTHER" id="PTHR24359">
    <property type="entry name" value="SERINE/THREONINE-PROTEIN KINASE SBK1"/>
    <property type="match status" value="1"/>
</dbReference>
<feature type="domain" description="Protein kinase" evidence="2">
    <location>
        <begin position="27"/>
        <end position="287"/>
    </location>
</feature>
<dbReference type="Proteomes" id="UP001497623">
    <property type="component" value="Unassembled WGS sequence"/>
</dbReference>
<organism evidence="3 4">
    <name type="scientific">Meganyctiphanes norvegica</name>
    <name type="common">Northern krill</name>
    <name type="synonym">Thysanopoda norvegica</name>
    <dbReference type="NCBI Taxonomy" id="48144"/>
    <lineage>
        <taxon>Eukaryota</taxon>
        <taxon>Metazoa</taxon>
        <taxon>Ecdysozoa</taxon>
        <taxon>Arthropoda</taxon>
        <taxon>Crustacea</taxon>
        <taxon>Multicrustacea</taxon>
        <taxon>Malacostraca</taxon>
        <taxon>Eumalacostraca</taxon>
        <taxon>Eucarida</taxon>
        <taxon>Euphausiacea</taxon>
        <taxon>Euphausiidae</taxon>
        <taxon>Meganyctiphanes</taxon>
    </lineage>
</organism>
<dbReference type="EMBL" id="CAXKWB010000061">
    <property type="protein sequence ID" value="CAL4058857.1"/>
    <property type="molecule type" value="Genomic_DNA"/>
</dbReference>
<dbReference type="PROSITE" id="PS00109">
    <property type="entry name" value="PROTEIN_KINASE_TYR"/>
    <property type="match status" value="1"/>
</dbReference>
<feature type="non-terminal residue" evidence="3">
    <location>
        <position position="334"/>
    </location>
</feature>
<evidence type="ECO:0000313" key="4">
    <source>
        <dbReference type="Proteomes" id="UP001497623"/>
    </source>
</evidence>
<dbReference type="SUPFAM" id="SSF56112">
    <property type="entry name" value="Protein kinase-like (PK-like)"/>
    <property type="match status" value="1"/>
</dbReference>
<dbReference type="Pfam" id="PF00069">
    <property type="entry name" value="Pkinase"/>
    <property type="match status" value="1"/>
</dbReference>
<evidence type="ECO:0000313" key="3">
    <source>
        <dbReference type="EMBL" id="CAL4058857.1"/>
    </source>
</evidence>